<proteinExistence type="predicted"/>
<dbReference type="EMBL" id="CP046401">
    <property type="protein sequence ID" value="QGY46767.1"/>
    <property type="molecule type" value="Genomic_DNA"/>
</dbReference>
<dbReference type="KEGG" id="mcos:GM418_24845"/>
<evidence type="ECO:0000313" key="2">
    <source>
        <dbReference type="EMBL" id="QGY46767.1"/>
    </source>
</evidence>
<dbReference type="RefSeq" id="WP_158869990.1">
    <property type="nucleotide sequence ID" value="NZ_CP046401.1"/>
</dbReference>
<evidence type="ECO:0008006" key="4">
    <source>
        <dbReference type="Google" id="ProtNLM"/>
    </source>
</evidence>
<dbReference type="InterPro" id="IPR015943">
    <property type="entry name" value="WD40/YVTN_repeat-like_dom_sf"/>
</dbReference>
<sequence length="348" mass="38336">MRNFILLFLVTILISCNAQTKEGNKKVADKNDSSRPSFNSPKVTSEGIVYFSFNNGLSWENKSEGLPDSVSFGLGAIAASDHSLGITTKEKGVYFFDFQKDLWVGIPTDKKIIESNPGALCFFKEQIVVGTQKGGVFFTADQGKSWININSGLTSLSIRKLVQIGDKLYTGTNAGLFSYNETGNHWELEYGNNTMQVNGITESEGNIYIGSNQGAFTTPKDNKAWTQILANHSLHNISSDENIVYAMVYNELLSSTDKGLTWKNVQKGLPAELYTFNVVKNGNSVFAGQWDGVYKREMADENWKSYSSGLPEKLAITNMKSYNGIIVASGSERGLKKGMNTDRLPGIE</sequence>
<dbReference type="Gene3D" id="2.130.10.10">
    <property type="entry name" value="YVTN repeat-like/Quinoprotein amine dehydrogenase"/>
    <property type="match status" value="2"/>
</dbReference>
<dbReference type="SUPFAM" id="SSF110296">
    <property type="entry name" value="Oligoxyloglucan reducing end-specific cellobiohydrolase"/>
    <property type="match status" value="1"/>
</dbReference>
<name>A0A6I6K2N4_9BACT</name>
<organism evidence="2 3">
    <name type="scientific">Maribellus comscasis</name>
    <dbReference type="NCBI Taxonomy" id="2681766"/>
    <lineage>
        <taxon>Bacteria</taxon>
        <taxon>Pseudomonadati</taxon>
        <taxon>Bacteroidota</taxon>
        <taxon>Bacteroidia</taxon>
        <taxon>Marinilabiliales</taxon>
        <taxon>Prolixibacteraceae</taxon>
        <taxon>Maribellus</taxon>
    </lineage>
</organism>
<keyword evidence="1" id="KW-0732">Signal</keyword>
<keyword evidence="3" id="KW-1185">Reference proteome</keyword>
<gene>
    <name evidence="2" type="ORF">GM418_24845</name>
</gene>
<reference evidence="2 3" key="1">
    <citation type="submission" date="2019-11" db="EMBL/GenBank/DDBJ databases">
        <authorList>
            <person name="Zheng R.K."/>
            <person name="Sun C.M."/>
        </authorList>
    </citation>
    <scope>NUCLEOTIDE SEQUENCE [LARGE SCALE GENOMIC DNA]</scope>
    <source>
        <strain evidence="2 3">WC007</strain>
    </source>
</reference>
<evidence type="ECO:0000256" key="1">
    <source>
        <dbReference type="SAM" id="SignalP"/>
    </source>
</evidence>
<dbReference type="AlphaFoldDB" id="A0A6I6K2N4"/>
<evidence type="ECO:0000313" key="3">
    <source>
        <dbReference type="Proteomes" id="UP000428260"/>
    </source>
</evidence>
<feature type="chain" id="PRO_5026347878" description="Photosynthesis system II assembly factor Ycf48/Hcf136-like domain-containing protein" evidence="1">
    <location>
        <begin position="21"/>
        <end position="348"/>
    </location>
</feature>
<dbReference type="PROSITE" id="PS51257">
    <property type="entry name" value="PROKAR_LIPOPROTEIN"/>
    <property type="match status" value="1"/>
</dbReference>
<accession>A0A6I6K2N4</accession>
<feature type="signal peptide" evidence="1">
    <location>
        <begin position="1"/>
        <end position="20"/>
    </location>
</feature>
<protein>
    <recommendedName>
        <fullName evidence="4">Photosynthesis system II assembly factor Ycf48/Hcf136-like domain-containing protein</fullName>
    </recommendedName>
</protein>
<dbReference type="Proteomes" id="UP000428260">
    <property type="component" value="Chromosome"/>
</dbReference>